<protein>
    <recommendedName>
        <fullName evidence="3">LapB rubredoxin metal binding domain-containing protein</fullName>
    </recommendedName>
</protein>
<dbReference type="InterPro" id="IPR019734">
    <property type="entry name" value="TPR_rpt"/>
</dbReference>
<evidence type="ECO:0000256" key="1">
    <source>
        <dbReference type="ARBA" id="ARBA00022723"/>
    </source>
</evidence>
<dbReference type="SUPFAM" id="SSF48452">
    <property type="entry name" value="TPR-like"/>
    <property type="match status" value="1"/>
</dbReference>
<dbReference type="Pfam" id="PF18073">
    <property type="entry name" value="Zn_ribbon_LapB"/>
    <property type="match status" value="1"/>
</dbReference>
<feature type="domain" description="LapB rubredoxin metal binding" evidence="3">
    <location>
        <begin position="355"/>
        <end position="379"/>
    </location>
</feature>
<accession>A0A382FT53</accession>
<dbReference type="Gene3D" id="1.25.40.10">
    <property type="entry name" value="Tetratricopeptide repeat domain"/>
    <property type="match status" value="1"/>
</dbReference>
<dbReference type="AlphaFoldDB" id="A0A382FT53"/>
<proteinExistence type="predicted"/>
<dbReference type="EMBL" id="UINC01051708">
    <property type="protein sequence ID" value="SVB66180.1"/>
    <property type="molecule type" value="Genomic_DNA"/>
</dbReference>
<gene>
    <name evidence="4" type="ORF">METZ01_LOCUS219034</name>
</gene>
<dbReference type="InterPro" id="IPR041166">
    <property type="entry name" value="Rubredoxin_2"/>
</dbReference>
<dbReference type="GO" id="GO:0046872">
    <property type="term" value="F:metal ion binding"/>
    <property type="evidence" value="ECO:0007669"/>
    <property type="project" value="UniProtKB-KW"/>
</dbReference>
<evidence type="ECO:0000313" key="4">
    <source>
        <dbReference type="EMBL" id="SVB66180.1"/>
    </source>
</evidence>
<keyword evidence="2" id="KW-0472">Membrane</keyword>
<keyword evidence="1" id="KW-0479">Metal-binding</keyword>
<evidence type="ECO:0000256" key="2">
    <source>
        <dbReference type="SAM" id="Phobius"/>
    </source>
</evidence>
<evidence type="ECO:0000259" key="3">
    <source>
        <dbReference type="Pfam" id="PF18073"/>
    </source>
</evidence>
<dbReference type="InterPro" id="IPR011990">
    <property type="entry name" value="TPR-like_helical_dom_sf"/>
</dbReference>
<dbReference type="SMART" id="SM00028">
    <property type="entry name" value="TPR"/>
    <property type="match status" value="5"/>
</dbReference>
<sequence>MPSENTIYLAAIIFVSALLGYLYFKFIDKDDEDSKISPEYLTGLKFLLNEQADKAINLFSEIVQVDEETIETHLALGVLFRKQGKIDQAIKLHENIISKKELKEHHYFQTLEELAEDYYTAGLYDKSEEIFKKLIDIKDHQNSSLRKLIQIYEYTCEWDKALSTTEKLNKIDPSNEYIKNIPQYLCQISEKYISQNNLKKAEQYTDQAKATKSKSSRIIFISIQIALKKENQIEAIKLYKKLCDFSDLGHQILLPDLITNTKQNGQIDQVSKMIKEVCDKKSSVKEHLALLAIMNLDIDEKFIMQSLNEFLSNELYFSELLNFNDMESISELMSKELINNIRVKLNQRSKNKFKYLCKNCGYRTIKLSWQCPTCRNWESSDPINFITNNETILEYHEK</sequence>
<reference evidence="4" key="1">
    <citation type="submission" date="2018-05" db="EMBL/GenBank/DDBJ databases">
        <authorList>
            <person name="Lanie J.A."/>
            <person name="Ng W.-L."/>
            <person name="Kazmierczak K.M."/>
            <person name="Andrzejewski T.M."/>
            <person name="Davidsen T.M."/>
            <person name="Wayne K.J."/>
            <person name="Tettelin H."/>
            <person name="Glass J.I."/>
            <person name="Rusch D."/>
            <person name="Podicherti R."/>
            <person name="Tsui H.-C.T."/>
            <person name="Winkler M.E."/>
        </authorList>
    </citation>
    <scope>NUCLEOTIDE SEQUENCE</scope>
</reference>
<organism evidence="4">
    <name type="scientific">marine metagenome</name>
    <dbReference type="NCBI Taxonomy" id="408172"/>
    <lineage>
        <taxon>unclassified sequences</taxon>
        <taxon>metagenomes</taxon>
        <taxon>ecological metagenomes</taxon>
    </lineage>
</organism>
<keyword evidence="2" id="KW-1133">Transmembrane helix</keyword>
<keyword evidence="2" id="KW-0812">Transmembrane</keyword>
<feature type="transmembrane region" description="Helical" evidence="2">
    <location>
        <begin position="6"/>
        <end position="24"/>
    </location>
</feature>
<name>A0A382FT53_9ZZZZ</name>